<keyword evidence="6" id="KW-1185">Reference proteome</keyword>
<protein>
    <recommendedName>
        <fullName evidence="4">FAD-binding domain-containing protein</fullName>
    </recommendedName>
</protein>
<sequence length="445" mass="49244">MTIQPAENKLKIAIIGTGPGGLAAIINLSRLPFVELSAYDQASELREVGAGISINQNTWRHLQLLGAADAIEQFNLRGDGTKVDSEQRNGITGELLFSRLQTVDPNIPARSRIERYKLQKALLDQIPAGFIKLSKRLSTIIELSKGVQLSFEDGTTAGPFDLLIGADGIRSAVRKHSFPDHKLSYTGKVAYRTLIPQSAVAHIPNIPKSSCFWHAKDTHVYTDPLDNGLFEIATRASETEESVKKVSWGQKIKRDQVVHHYDEYVDTIRQIIAVPDEWLEFAMFGGPRLESVISNNRIALLGDASHPLSGAFGSGAAFAFEDAYVLAKALAYTKAKGEPIGEALKLYDEVRSPHYKGLYAILNGFGSNAKDIQASSPSLDENEFINERTRRNWAANNSWIYEYDVTKVWKEHIQTLEASKDFLKLDLAQNDETGQKPLPQIPVSA</sequence>
<gene>
    <name evidence="5" type="ORF">IL334_000043</name>
</gene>
<reference evidence="5 6" key="1">
    <citation type="submission" date="2024-01" db="EMBL/GenBank/DDBJ databases">
        <title>Comparative genomics of Cryptococcus and Kwoniella reveals pathogenesis evolution and contrasting modes of karyotype evolution via chromosome fusion or intercentromeric recombination.</title>
        <authorList>
            <person name="Coelho M.A."/>
            <person name="David-Palma M."/>
            <person name="Shea T."/>
            <person name="Bowers K."/>
            <person name="McGinley-Smith S."/>
            <person name="Mohammad A.W."/>
            <person name="Gnirke A."/>
            <person name="Yurkov A.M."/>
            <person name="Nowrousian M."/>
            <person name="Sun S."/>
            <person name="Cuomo C.A."/>
            <person name="Heitman J."/>
        </authorList>
    </citation>
    <scope>NUCLEOTIDE SEQUENCE [LARGE SCALE GENOMIC DNA]</scope>
    <source>
        <strain evidence="5">CBS 11374</strain>
    </source>
</reference>
<dbReference type="InterPro" id="IPR002938">
    <property type="entry name" value="FAD-bd"/>
</dbReference>
<dbReference type="PRINTS" id="PR00420">
    <property type="entry name" value="RNGMNOXGNASE"/>
</dbReference>
<evidence type="ECO:0000256" key="1">
    <source>
        <dbReference type="ARBA" id="ARBA00022630"/>
    </source>
</evidence>
<organism evidence="5 6">
    <name type="scientific">Kwoniella shivajii</name>
    <dbReference type="NCBI Taxonomy" id="564305"/>
    <lineage>
        <taxon>Eukaryota</taxon>
        <taxon>Fungi</taxon>
        <taxon>Dikarya</taxon>
        <taxon>Basidiomycota</taxon>
        <taxon>Agaricomycotina</taxon>
        <taxon>Tremellomycetes</taxon>
        <taxon>Tremellales</taxon>
        <taxon>Cryptococcaceae</taxon>
        <taxon>Kwoniella</taxon>
    </lineage>
</organism>
<dbReference type="PANTHER" id="PTHR46720:SF3">
    <property type="entry name" value="FAD-BINDING DOMAIN-CONTAINING PROTEIN-RELATED"/>
    <property type="match status" value="1"/>
</dbReference>
<dbReference type="RefSeq" id="XP_062787880.1">
    <property type="nucleotide sequence ID" value="XM_062931829.1"/>
</dbReference>
<keyword evidence="1" id="KW-0285">Flavoprotein</keyword>
<dbReference type="Gene3D" id="3.50.50.60">
    <property type="entry name" value="FAD/NAD(P)-binding domain"/>
    <property type="match status" value="1"/>
</dbReference>
<evidence type="ECO:0000313" key="5">
    <source>
        <dbReference type="EMBL" id="WRT63140.1"/>
    </source>
</evidence>
<evidence type="ECO:0000256" key="3">
    <source>
        <dbReference type="ARBA" id="ARBA00023002"/>
    </source>
</evidence>
<evidence type="ECO:0000313" key="6">
    <source>
        <dbReference type="Proteomes" id="UP001329825"/>
    </source>
</evidence>
<evidence type="ECO:0000256" key="2">
    <source>
        <dbReference type="ARBA" id="ARBA00022827"/>
    </source>
</evidence>
<keyword evidence="3" id="KW-0560">Oxidoreductase</keyword>
<name>A0ABZ1CPK8_9TREE</name>
<keyword evidence="2" id="KW-0274">FAD</keyword>
<dbReference type="SUPFAM" id="SSF51905">
    <property type="entry name" value="FAD/NAD(P)-binding domain"/>
    <property type="match status" value="1"/>
</dbReference>
<dbReference type="EMBL" id="CP141881">
    <property type="protein sequence ID" value="WRT63140.1"/>
    <property type="molecule type" value="Genomic_DNA"/>
</dbReference>
<dbReference type="InterPro" id="IPR036188">
    <property type="entry name" value="FAD/NAD-bd_sf"/>
</dbReference>
<dbReference type="GeneID" id="87952174"/>
<accession>A0ABZ1CPK8</accession>
<dbReference type="Pfam" id="PF01494">
    <property type="entry name" value="FAD_binding_3"/>
    <property type="match status" value="1"/>
</dbReference>
<proteinExistence type="predicted"/>
<dbReference type="InterPro" id="IPR051104">
    <property type="entry name" value="FAD_monoxygenase"/>
</dbReference>
<feature type="domain" description="FAD-binding" evidence="4">
    <location>
        <begin position="10"/>
        <end position="356"/>
    </location>
</feature>
<dbReference type="PANTHER" id="PTHR46720">
    <property type="entry name" value="HYDROXYLASE, PUTATIVE (AFU_ORTHOLOGUE AFUA_3G01460)-RELATED"/>
    <property type="match status" value="1"/>
</dbReference>
<dbReference type="Proteomes" id="UP001329825">
    <property type="component" value="Chromosome 1"/>
</dbReference>
<evidence type="ECO:0000259" key="4">
    <source>
        <dbReference type="Pfam" id="PF01494"/>
    </source>
</evidence>